<proteinExistence type="predicted"/>
<evidence type="ECO:0000313" key="1">
    <source>
        <dbReference type="EnsemblMetazoa" id="Aqu2.1.08254_001"/>
    </source>
</evidence>
<sequence>MVLSVAVCIKKKGHVIIDSSDMEDNPAYYVATNPIVVTIKDNPAYAANVGNECNAVDYEELDQVIAQDYDEIDD</sequence>
<dbReference type="AlphaFoldDB" id="A0A1X7T1F1"/>
<dbReference type="STRING" id="400682.A0A1X7T1F1"/>
<reference evidence="1" key="1">
    <citation type="submission" date="2017-05" db="UniProtKB">
        <authorList>
            <consortium name="EnsemblMetazoa"/>
        </authorList>
    </citation>
    <scope>IDENTIFICATION</scope>
</reference>
<name>A0A1X7T1F1_AMPQE</name>
<protein>
    <submittedName>
        <fullName evidence="1">Uncharacterized protein</fullName>
    </submittedName>
</protein>
<organism evidence="1">
    <name type="scientific">Amphimedon queenslandica</name>
    <name type="common">Sponge</name>
    <dbReference type="NCBI Taxonomy" id="400682"/>
    <lineage>
        <taxon>Eukaryota</taxon>
        <taxon>Metazoa</taxon>
        <taxon>Porifera</taxon>
        <taxon>Demospongiae</taxon>
        <taxon>Heteroscleromorpha</taxon>
        <taxon>Haplosclerida</taxon>
        <taxon>Niphatidae</taxon>
        <taxon>Amphimedon</taxon>
    </lineage>
</organism>
<accession>A0A1X7T1F1</accession>
<dbReference type="InParanoid" id="A0A1X7T1F1"/>
<dbReference type="EnsemblMetazoa" id="Aqu2.1.08254_001">
    <property type="protein sequence ID" value="Aqu2.1.08254_001"/>
    <property type="gene ID" value="Aqu2.1.08254"/>
</dbReference>